<keyword evidence="5 6" id="KW-0472">Membrane</keyword>
<reference evidence="8 9" key="1">
    <citation type="submission" date="2018-05" db="EMBL/GenBank/DDBJ databases">
        <title>A metagenomic window into the 2 km-deep terrestrial subsurface aquifer revealed taxonomically and functionally diverse microbial community comprising novel uncultured bacterial lineages.</title>
        <authorList>
            <person name="Kadnikov V.V."/>
            <person name="Mardanov A.V."/>
            <person name="Beletsky A.V."/>
            <person name="Banks D."/>
            <person name="Pimenov N.V."/>
            <person name="Frank Y.A."/>
            <person name="Karnachuk O.V."/>
            <person name="Ravin N.V."/>
        </authorList>
    </citation>
    <scope>NUCLEOTIDE SEQUENCE [LARGE SCALE GENOMIC DNA]</scope>
    <source>
        <strain evidence="8">BY</strain>
    </source>
</reference>
<keyword evidence="4 6" id="KW-1133">Transmembrane helix</keyword>
<evidence type="ECO:0000256" key="5">
    <source>
        <dbReference type="ARBA" id="ARBA00023136"/>
    </source>
</evidence>
<comment type="subcellular location">
    <subcellularLocation>
        <location evidence="1">Cell membrane</location>
        <topology evidence="1">Multi-pass membrane protein</topology>
    </subcellularLocation>
</comment>
<proteinExistence type="predicted"/>
<evidence type="ECO:0000256" key="2">
    <source>
        <dbReference type="ARBA" id="ARBA00022475"/>
    </source>
</evidence>
<dbReference type="Pfam" id="PF01895">
    <property type="entry name" value="PhoU"/>
    <property type="match status" value="1"/>
</dbReference>
<dbReference type="Gene3D" id="1.20.58.220">
    <property type="entry name" value="Phosphate transport system protein phou homolog 2, domain 2"/>
    <property type="match status" value="1"/>
</dbReference>
<evidence type="ECO:0000313" key="9">
    <source>
        <dbReference type="Proteomes" id="UP000262583"/>
    </source>
</evidence>
<dbReference type="InterPro" id="IPR008964">
    <property type="entry name" value="Invasin/intimin_cell_adhesion"/>
</dbReference>
<organism evidence="8 9">
    <name type="scientific">Sumerlaea chitinivorans</name>
    <dbReference type="NCBI Taxonomy" id="2250252"/>
    <lineage>
        <taxon>Bacteria</taxon>
        <taxon>Candidatus Sumerlaeota</taxon>
        <taxon>Candidatus Sumerlaeia</taxon>
        <taxon>Candidatus Sumerlaeales</taxon>
        <taxon>Candidatus Sumerlaeaceae</taxon>
        <taxon>Candidatus Sumerlaea</taxon>
    </lineage>
</organism>
<dbReference type="PANTHER" id="PTHR10010:SF46">
    <property type="entry name" value="SODIUM-DEPENDENT PHOSPHATE TRANSPORT PROTEIN 2B"/>
    <property type="match status" value="1"/>
</dbReference>
<dbReference type="NCBIfam" id="NF037997">
    <property type="entry name" value="Na_Pi_symport"/>
    <property type="match status" value="1"/>
</dbReference>
<protein>
    <submittedName>
        <fullName evidence="8">Sodium-dependent phosphate transporter</fullName>
    </submittedName>
</protein>
<evidence type="ECO:0000313" key="8">
    <source>
        <dbReference type="EMBL" id="AXA35576.1"/>
    </source>
</evidence>
<dbReference type="InterPro" id="IPR003841">
    <property type="entry name" value="Na/Pi_transpt"/>
</dbReference>
<feature type="transmembrane region" description="Helical" evidence="6">
    <location>
        <begin position="429"/>
        <end position="447"/>
    </location>
</feature>
<evidence type="ECO:0000256" key="1">
    <source>
        <dbReference type="ARBA" id="ARBA00004651"/>
    </source>
</evidence>
<name>A0A2Z4Y3R5_SUMC1</name>
<dbReference type="GO" id="GO:0044341">
    <property type="term" value="P:sodium-dependent phosphate transport"/>
    <property type="evidence" value="ECO:0007669"/>
    <property type="project" value="InterPro"/>
</dbReference>
<dbReference type="GO" id="GO:0005436">
    <property type="term" value="F:sodium:phosphate symporter activity"/>
    <property type="evidence" value="ECO:0007669"/>
    <property type="project" value="InterPro"/>
</dbReference>
<evidence type="ECO:0000256" key="4">
    <source>
        <dbReference type="ARBA" id="ARBA00022989"/>
    </source>
</evidence>
<dbReference type="InterPro" id="IPR038078">
    <property type="entry name" value="PhoU-like_sf"/>
</dbReference>
<feature type="transmembrane region" description="Helical" evidence="6">
    <location>
        <begin position="396"/>
        <end position="417"/>
    </location>
</feature>
<feature type="transmembrane region" description="Helical" evidence="6">
    <location>
        <begin position="290"/>
        <end position="308"/>
    </location>
</feature>
<feature type="transmembrane region" description="Helical" evidence="6">
    <location>
        <begin position="358"/>
        <end position="384"/>
    </location>
</feature>
<feature type="transmembrane region" description="Helical" evidence="6">
    <location>
        <begin position="185"/>
        <end position="204"/>
    </location>
</feature>
<dbReference type="Gene3D" id="2.60.40.10">
    <property type="entry name" value="Immunoglobulins"/>
    <property type="match status" value="1"/>
</dbReference>
<feature type="domain" description="PhoU" evidence="7">
    <location>
        <begin position="539"/>
        <end position="619"/>
    </location>
</feature>
<dbReference type="Pfam" id="PF02690">
    <property type="entry name" value="Na_Pi_cotrans"/>
    <property type="match status" value="2"/>
</dbReference>
<keyword evidence="2" id="KW-1003">Cell membrane</keyword>
<dbReference type="PANTHER" id="PTHR10010">
    <property type="entry name" value="SOLUTE CARRIER FAMILY 34 SODIUM PHOSPHATE , MEMBER 2-RELATED"/>
    <property type="match status" value="1"/>
</dbReference>
<dbReference type="SUPFAM" id="SSF49373">
    <property type="entry name" value="Invasin/intimin cell-adhesion fragments"/>
    <property type="match status" value="1"/>
</dbReference>
<dbReference type="InterPro" id="IPR013783">
    <property type="entry name" value="Ig-like_fold"/>
</dbReference>
<dbReference type="EMBL" id="CP030759">
    <property type="protein sequence ID" value="AXA35576.1"/>
    <property type="molecule type" value="Genomic_DNA"/>
</dbReference>
<feature type="transmembrane region" description="Helical" evidence="6">
    <location>
        <begin position="263"/>
        <end position="284"/>
    </location>
</feature>
<dbReference type="SUPFAM" id="SSF109755">
    <property type="entry name" value="PhoU-like"/>
    <property type="match status" value="1"/>
</dbReference>
<feature type="transmembrane region" description="Helical" evidence="6">
    <location>
        <begin position="320"/>
        <end position="338"/>
    </location>
</feature>
<feature type="transmembrane region" description="Helical" evidence="6">
    <location>
        <begin position="478"/>
        <end position="496"/>
    </location>
</feature>
<evidence type="ECO:0000259" key="7">
    <source>
        <dbReference type="Pfam" id="PF01895"/>
    </source>
</evidence>
<dbReference type="AlphaFoldDB" id="A0A2Z4Y3R5"/>
<accession>A0A2Z4Y3R5</accession>
<dbReference type="GO" id="GO:0005886">
    <property type="term" value="C:plasma membrane"/>
    <property type="evidence" value="ECO:0007669"/>
    <property type="project" value="UniProtKB-SubCell"/>
</dbReference>
<evidence type="ECO:0000256" key="6">
    <source>
        <dbReference type="SAM" id="Phobius"/>
    </source>
</evidence>
<feature type="transmembrane region" description="Helical" evidence="6">
    <location>
        <begin position="12"/>
        <end position="34"/>
    </location>
</feature>
<evidence type="ECO:0000256" key="3">
    <source>
        <dbReference type="ARBA" id="ARBA00022692"/>
    </source>
</evidence>
<dbReference type="InterPro" id="IPR026022">
    <property type="entry name" value="PhoU_dom"/>
</dbReference>
<sequence>MHGKRRYKSYKWFIWWVGQTALFLCLIWPANLLVAQPENTSPPLHQEETLTTRTSEQLMATTRPVAREFRLAALSTDEVKAARNQVKFGKVGTTQTVVLKVTDEEGQPLAGVTLSPVVIREPEGVTQPMRLYPTTAVTDASGIARFQLLPGDKAGRYDVLFFRGGEPSGEIAFTRLEFVAQDSNWATMLILSLAGGLAIFLYGMKIASEGLQIFGGNRLRSSLGDMTKSPLRALGLGFALTTLTQSSGATTVMLMSFVRAKLLSFRNSLGVILGAAIAGTLTVQLISLNLFSYALPAIAVGFAISFSSKAPRPRAVGNSLMGFGFVFFGIKIMTDTMAPLKSFPFFADAVKALGEHPVWSVILSMLFTAAAQNSGATVGIVLSLTRQELISLEEAIPMFLGAAIGASFTGLTAAIGAPAEAKRVAVAHLIYKVVGTILFLPLVRPLADVGMALTKFLMFHPESAPLPDIAARAVANTYTLYMIITAALTLLVLPWLEKLCVKLIPETGEVGDWDVRTKYLDLRIVDTPVVALGSARREISRMGRFVEEMMKAFGKALFDRDEQSLDFIRQRDRKVDALNAEITRFLAALTRKTMNDKEISEATALLFIVSDLESVGDIIDKNLVPLAAKMIVQGREFSTEGKEDLMALHAAVSERLSQTIIALTTNTQELAENVIAGFDKLQEEGKLLHARHLKRLRDNIHVSLESSSVHLDVINYLLRIDYLVYDICLHIVGRAKAQSLTDV</sequence>
<dbReference type="Proteomes" id="UP000262583">
    <property type="component" value="Chromosome"/>
</dbReference>
<dbReference type="KEGG" id="schv:BRCON_0799"/>
<gene>
    <name evidence="8" type="ORF">BRCON_0799</name>
</gene>
<keyword evidence="3 6" id="KW-0812">Transmembrane</keyword>